<accession>A0A328YE11</accession>
<comment type="caution">
    <text evidence="2">The sequence shown here is derived from an EMBL/GenBank/DDBJ whole genome shotgun (WGS) entry which is preliminary data.</text>
</comment>
<proteinExistence type="predicted"/>
<reference evidence="2 3" key="1">
    <citation type="submission" date="2018-06" db="EMBL/GenBank/DDBJ databases">
        <title>Genomic Encyclopedia of Archaeal and Bacterial Type Strains, Phase II (KMG-II): from individual species to whole genera.</title>
        <authorList>
            <person name="Goeker M."/>
        </authorList>
    </citation>
    <scope>NUCLEOTIDE SEQUENCE [LARGE SCALE GENOMIC DNA]</scope>
    <source>
        <strain evidence="2 3">DSM 25663</strain>
    </source>
</reference>
<evidence type="ECO:0000313" key="2">
    <source>
        <dbReference type="EMBL" id="RAR70855.1"/>
    </source>
</evidence>
<protein>
    <recommendedName>
        <fullName evidence="4">HTH cro/C1-type domain-containing protein</fullName>
    </recommendedName>
</protein>
<evidence type="ECO:0000313" key="3">
    <source>
        <dbReference type="Proteomes" id="UP000248840"/>
    </source>
</evidence>
<dbReference type="EMBL" id="QLSZ01000009">
    <property type="protein sequence ID" value="RAR70855.1"/>
    <property type="molecule type" value="Genomic_DNA"/>
</dbReference>
<keyword evidence="1" id="KW-0175">Coiled coil</keyword>
<dbReference type="RefSeq" id="WP_112113695.1">
    <property type="nucleotide sequence ID" value="NZ_QLSZ01000009.1"/>
</dbReference>
<sequence>MKKSAHNINTGKIIEKLMYQFNFSNLQMERAIGRPGSSMYKYIRNSSIQTGILIDLCYAMKYNIFHDIANELPAEFAKIDKTVEEKATLKKDYEARIAQLEEENKILKAQLDIVMRLKG</sequence>
<gene>
    <name evidence="2" type="ORF">CLV55_109109</name>
</gene>
<evidence type="ECO:0008006" key="4">
    <source>
        <dbReference type="Google" id="ProtNLM"/>
    </source>
</evidence>
<name>A0A328YE11_9FLAO</name>
<organism evidence="2 3">
    <name type="scientific">Flavobacterium aciduliphilum</name>
    <dbReference type="NCBI Taxonomy" id="1101402"/>
    <lineage>
        <taxon>Bacteria</taxon>
        <taxon>Pseudomonadati</taxon>
        <taxon>Bacteroidota</taxon>
        <taxon>Flavobacteriia</taxon>
        <taxon>Flavobacteriales</taxon>
        <taxon>Flavobacteriaceae</taxon>
        <taxon>Flavobacterium</taxon>
    </lineage>
</organism>
<dbReference type="AlphaFoldDB" id="A0A328YE11"/>
<dbReference type="Proteomes" id="UP000248840">
    <property type="component" value="Unassembled WGS sequence"/>
</dbReference>
<keyword evidence="3" id="KW-1185">Reference proteome</keyword>
<dbReference type="OrthoDB" id="1367154at2"/>
<feature type="coiled-coil region" evidence="1">
    <location>
        <begin position="83"/>
        <end position="117"/>
    </location>
</feature>
<evidence type="ECO:0000256" key="1">
    <source>
        <dbReference type="SAM" id="Coils"/>
    </source>
</evidence>